<reference evidence="2 3" key="1">
    <citation type="journal article" date="2019" name="Int. J. Syst. Evol. Microbiol.">
        <title>The Global Catalogue of Microorganisms (GCM) 10K type strain sequencing project: providing services to taxonomists for standard genome sequencing and annotation.</title>
        <authorList>
            <consortium name="The Broad Institute Genomics Platform"/>
            <consortium name="The Broad Institute Genome Sequencing Center for Infectious Disease"/>
            <person name="Wu L."/>
            <person name="Ma J."/>
        </authorList>
    </citation>
    <scope>NUCLEOTIDE SEQUENCE [LARGE SCALE GENOMIC DNA]</scope>
    <source>
        <strain evidence="2 3">JCM 4358</strain>
    </source>
</reference>
<dbReference type="Proteomes" id="UP001499986">
    <property type="component" value="Unassembled WGS sequence"/>
</dbReference>
<name>A0ABN3HXA9_9ACTN</name>
<sequence length="469" mass="49146">MVKGRVPGIGQVVNGRILRIELRRSTAPWAGLLVLLVALAFLYGLSGPWWKGSELWTAQWTSAARWERFLLAFLWPLATGAGALQGLRDHRSGMRELLATAPRPAWQRTATVAGASALTLTVAYLLVFLVGAVQVIAGDGYFHLAWLPILAVGVLGLVAGAWLGMGIGRTAPSALTPPVLAVASLLAMVSLTVTMDQGAGGVVPNRIALLSPALPEVNDVFVTVAGRVSLGQAFWLLGVAATGFLLLAAAERRTRLLALLPLALGAAVALPVLPSDPARAFVVDTAAAAPVCSGQVCVTEVNRARLGTLVGPGRDALRLLAKLPGAPGSVRETTGAWPPRTQGSRRAGVVPVDFDEAGFRGDLTGADLTRSLLAGAGTPPCEGEEYESRSRYVRELAARDVAAAWFLGDLRPHLRSSSVRAEVDALARPAWNALRALPAEEQRARVAALRAAALSCDGDLLNVLKGGTR</sequence>
<gene>
    <name evidence="2" type="ORF">GCM10010255_17210</name>
</gene>
<evidence type="ECO:0008006" key="4">
    <source>
        <dbReference type="Google" id="ProtNLM"/>
    </source>
</evidence>
<dbReference type="EMBL" id="BAAASE010000002">
    <property type="protein sequence ID" value="GAA2389383.1"/>
    <property type="molecule type" value="Genomic_DNA"/>
</dbReference>
<keyword evidence="1" id="KW-0812">Transmembrane</keyword>
<organism evidence="2 3">
    <name type="scientific">Streptomyces coeruleofuscus</name>
    <dbReference type="NCBI Taxonomy" id="66879"/>
    <lineage>
        <taxon>Bacteria</taxon>
        <taxon>Bacillati</taxon>
        <taxon>Actinomycetota</taxon>
        <taxon>Actinomycetes</taxon>
        <taxon>Kitasatosporales</taxon>
        <taxon>Streptomycetaceae</taxon>
        <taxon>Streptomyces</taxon>
    </lineage>
</organism>
<feature type="transmembrane region" description="Helical" evidence="1">
    <location>
        <begin position="175"/>
        <end position="195"/>
    </location>
</feature>
<feature type="transmembrane region" description="Helical" evidence="1">
    <location>
        <begin position="112"/>
        <end position="137"/>
    </location>
</feature>
<evidence type="ECO:0000313" key="3">
    <source>
        <dbReference type="Proteomes" id="UP001499986"/>
    </source>
</evidence>
<feature type="transmembrane region" description="Helical" evidence="1">
    <location>
        <begin position="69"/>
        <end position="87"/>
    </location>
</feature>
<evidence type="ECO:0000256" key="1">
    <source>
        <dbReference type="SAM" id="Phobius"/>
    </source>
</evidence>
<evidence type="ECO:0000313" key="2">
    <source>
        <dbReference type="EMBL" id="GAA2389383.1"/>
    </source>
</evidence>
<feature type="transmembrane region" description="Helical" evidence="1">
    <location>
        <begin position="143"/>
        <end position="163"/>
    </location>
</feature>
<accession>A0ABN3HXA9</accession>
<comment type="caution">
    <text evidence="2">The sequence shown here is derived from an EMBL/GenBank/DDBJ whole genome shotgun (WGS) entry which is preliminary data.</text>
</comment>
<feature type="transmembrane region" description="Helical" evidence="1">
    <location>
        <begin position="29"/>
        <end position="49"/>
    </location>
</feature>
<keyword evidence="1" id="KW-1133">Transmembrane helix</keyword>
<keyword evidence="1" id="KW-0472">Membrane</keyword>
<proteinExistence type="predicted"/>
<keyword evidence="3" id="KW-1185">Reference proteome</keyword>
<feature type="transmembrane region" description="Helical" evidence="1">
    <location>
        <begin position="230"/>
        <end position="249"/>
    </location>
</feature>
<feature type="transmembrane region" description="Helical" evidence="1">
    <location>
        <begin position="256"/>
        <end position="273"/>
    </location>
</feature>
<protein>
    <recommendedName>
        <fullName evidence="4">ABC transporter permease</fullName>
    </recommendedName>
</protein>